<dbReference type="GeneID" id="60321599"/>
<organism evidence="1 2">
    <name type="scientific">Mycobacterium phage Aminay</name>
    <dbReference type="NCBI Taxonomy" id="2250291"/>
    <lineage>
        <taxon>Viruses</taxon>
        <taxon>Duplodnaviria</taxon>
        <taxon>Heunggongvirae</taxon>
        <taxon>Uroviricota</taxon>
        <taxon>Caudoviricetes</taxon>
        <taxon>Weiservirinae</taxon>
        <taxon>Aminayvirus</taxon>
        <taxon>Aminayvirus aminay</taxon>
    </lineage>
</organism>
<dbReference type="Proteomes" id="UP000259472">
    <property type="component" value="Segment"/>
</dbReference>
<sequence length="37" mass="4238">MMLWWCCLAPAPHAMIVVLCVYKVIVHERAARRQGGK</sequence>
<accession>A0A345KV23</accession>
<keyword evidence="2" id="KW-1185">Reference proteome</keyword>
<protein>
    <submittedName>
        <fullName evidence="1">Membrane protein</fullName>
    </submittedName>
</protein>
<name>A0A345KV23_9CAUD</name>
<dbReference type="KEGG" id="vg:60321599"/>
<evidence type="ECO:0000313" key="2">
    <source>
        <dbReference type="Proteomes" id="UP000259472"/>
    </source>
</evidence>
<evidence type="ECO:0000313" key="1">
    <source>
        <dbReference type="EMBL" id="AXH46875.1"/>
    </source>
</evidence>
<dbReference type="RefSeq" id="YP_009950187.1">
    <property type="nucleotide sequence ID" value="NC_051588.1"/>
</dbReference>
<reference evidence="2" key="1">
    <citation type="submission" date="2018-06" db="EMBL/GenBank/DDBJ databases">
        <authorList>
            <person name="Zhirakovskaya E."/>
        </authorList>
    </citation>
    <scope>NUCLEOTIDE SEQUENCE [LARGE SCALE GENOMIC DNA]</scope>
</reference>
<proteinExistence type="predicted"/>
<gene>
    <name evidence="1" type="primary">37</name>
    <name evidence="1" type="ORF">SEA_AMINAY_37</name>
</gene>
<dbReference type="EMBL" id="MH509442">
    <property type="protein sequence ID" value="AXH46875.1"/>
    <property type="molecule type" value="Genomic_DNA"/>
</dbReference>